<evidence type="ECO:0000313" key="1">
    <source>
        <dbReference type="EMBL" id="SDK13227.1"/>
    </source>
</evidence>
<dbReference type="OrthoDB" id="9941320at2"/>
<sequence>MRKGQEIKVVVNKPNQENLEKLVAEAVAEVTIHRINKLPENQRLYMLEEIIKKLQAKNTSNW</sequence>
<dbReference type="RefSeq" id="WP_090550643.1">
    <property type="nucleotide sequence ID" value="NZ_FNFP01000001.1"/>
</dbReference>
<organism evidence="1 2">
    <name type="scientific">Natronincola ferrireducens</name>
    <dbReference type="NCBI Taxonomy" id="393762"/>
    <lineage>
        <taxon>Bacteria</taxon>
        <taxon>Bacillati</taxon>
        <taxon>Bacillota</taxon>
        <taxon>Clostridia</taxon>
        <taxon>Peptostreptococcales</taxon>
        <taxon>Natronincolaceae</taxon>
        <taxon>Natronincola</taxon>
    </lineage>
</organism>
<keyword evidence="2" id="KW-1185">Reference proteome</keyword>
<accession>A0A1G8ZDX2</accession>
<dbReference type="AlphaFoldDB" id="A0A1G8ZDX2"/>
<protein>
    <submittedName>
        <fullName evidence="1">Uncharacterized protein</fullName>
    </submittedName>
</protein>
<dbReference type="Proteomes" id="UP000198718">
    <property type="component" value="Unassembled WGS sequence"/>
</dbReference>
<reference evidence="1 2" key="1">
    <citation type="submission" date="2016-10" db="EMBL/GenBank/DDBJ databases">
        <authorList>
            <person name="de Groot N.N."/>
        </authorList>
    </citation>
    <scope>NUCLEOTIDE SEQUENCE [LARGE SCALE GENOMIC DNA]</scope>
    <source>
        <strain evidence="1 2">DSM 18346</strain>
    </source>
</reference>
<proteinExistence type="predicted"/>
<dbReference type="EMBL" id="FNFP01000001">
    <property type="protein sequence ID" value="SDK13227.1"/>
    <property type="molecule type" value="Genomic_DNA"/>
</dbReference>
<name>A0A1G8ZDX2_9FIRM</name>
<evidence type="ECO:0000313" key="2">
    <source>
        <dbReference type="Proteomes" id="UP000198718"/>
    </source>
</evidence>
<gene>
    <name evidence="1" type="ORF">SAMN05660472_00827</name>
</gene>